<dbReference type="EMBL" id="FPBD01000002">
    <property type="protein sequence ID" value="SFT67006.1"/>
    <property type="molecule type" value="Genomic_DNA"/>
</dbReference>
<accession>A0A1I6ZWJ3</accession>
<evidence type="ECO:0000256" key="1">
    <source>
        <dbReference type="SAM" id="MobiDB-lite"/>
    </source>
</evidence>
<evidence type="ECO:0000313" key="2">
    <source>
        <dbReference type="EMBL" id="SFT67006.1"/>
    </source>
</evidence>
<proteinExistence type="predicted"/>
<protein>
    <submittedName>
        <fullName evidence="2">Uncharacterized protein</fullName>
    </submittedName>
</protein>
<gene>
    <name evidence="2" type="ORF">SAMN05444141_102660</name>
</gene>
<dbReference type="AlphaFoldDB" id="A0A1I6ZWJ3"/>
<reference evidence="3" key="1">
    <citation type="submission" date="2016-10" db="EMBL/GenBank/DDBJ databases">
        <authorList>
            <person name="Varghese N."/>
            <person name="Submissions S."/>
        </authorList>
    </citation>
    <scope>NUCLEOTIDE SEQUENCE [LARGE SCALE GENOMIC DNA]</scope>
    <source>
        <strain evidence="3">DSM 17465</strain>
    </source>
</reference>
<sequence>MEKPKYIEDCKDYAEAQQFQLEHWLSGSSLHNPYAPDGSYGLNPNDGECCPDFSCCNPGQIWPEEYRREFVEANDQKRQAMLAAGLFGLLKGEGFEVTSSEAQVPPPEEGLAPAGVALETVEVLSFCARVGQTVASEIAMIFGPSGLDGFDPVLWASAGEIVPFDQDDTGEAAVIALTSYVLERDDRGSPASGETLFRKAGELRIHKLDCGKWNEQPAWLKFAYNRFARAISEIGSELKAIKKLQAAKAIPSDPIALPISESIFEQEDDIGARDPELVVALTAAQKVRELPAEPEKIETSNEDETSHANEVMSVGERPVALS</sequence>
<evidence type="ECO:0000313" key="3">
    <source>
        <dbReference type="Proteomes" id="UP000183371"/>
    </source>
</evidence>
<dbReference type="Proteomes" id="UP000183371">
    <property type="component" value="Unassembled WGS sequence"/>
</dbReference>
<feature type="region of interest" description="Disordered" evidence="1">
    <location>
        <begin position="290"/>
        <end position="322"/>
    </location>
</feature>
<organism evidence="2 3">
    <name type="scientific">Pseudovibrio denitrificans</name>
    <dbReference type="NCBI Taxonomy" id="258256"/>
    <lineage>
        <taxon>Bacteria</taxon>
        <taxon>Pseudomonadati</taxon>
        <taxon>Pseudomonadota</taxon>
        <taxon>Alphaproteobacteria</taxon>
        <taxon>Hyphomicrobiales</taxon>
        <taxon>Stappiaceae</taxon>
        <taxon>Pseudovibrio</taxon>
    </lineage>
</organism>
<dbReference type="RefSeq" id="WP_083416719.1">
    <property type="nucleotide sequence ID" value="NZ_FPBD01000002.1"/>
</dbReference>
<feature type="compositionally biased region" description="Basic and acidic residues" evidence="1">
    <location>
        <begin position="290"/>
        <end position="307"/>
    </location>
</feature>
<keyword evidence="3" id="KW-1185">Reference proteome</keyword>
<name>A0A1I6ZWJ3_9HYPH</name>